<dbReference type="InterPro" id="IPR016186">
    <property type="entry name" value="C-type_lectin-like/link_sf"/>
</dbReference>
<dbReference type="PANTHER" id="PTHR45710">
    <property type="entry name" value="C-TYPE LECTIN DOMAIN-CONTAINING PROTEIN 180"/>
    <property type="match status" value="1"/>
</dbReference>
<evidence type="ECO:0000313" key="6">
    <source>
        <dbReference type="Proteomes" id="UP000694380"/>
    </source>
</evidence>
<proteinExistence type="predicted"/>
<dbReference type="PANTHER" id="PTHR45710:SF35">
    <property type="entry name" value="C-TYPE LECTIN DOMAIN FAMILY 2 MEMBER D"/>
    <property type="match status" value="1"/>
</dbReference>
<keyword evidence="6" id="KW-1185">Reference proteome</keyword>
<dbReference type="Proteomes" id="UP000694380">
    <property type="component" value="Unplaced"/>
</dbReference>
<accession>A0A8C3FFW6</accession>
<evidence type="ECO:0000313" key="5">
    <source>
        <dbReference type="Ensembl" id="ENSCPBP00000007825.1"/>
    </source>
</evidence>
<dbReference type="SMART" id="SM00034">
    <property type="entry name" value="CLECT"/>
    <property type="match status" value="1"/>
</dbReference>
<reference evidence="5" key="1">
    <citation type="submission" date="2025-08" db="UniProtKB">
        <authorList>
            <consortium name="Ensembl"/>
        </authorList>
    </citation>
    <scope>IDENTIFICATION</scope>
</reference>
<keyword evidence="3" id="KW-0472">Membrane</keyword>
<dbReference type="InterPro" id="IPR016187">
    <property type="entry name" value="CTDL_fold"/>
</dbReference>
<dbReference type="GeneTree" id="ENSGT00940000155319"/>
<dbReference type="Ensembl" id="ENSCPBT00000009431.1">
    <property type="protein sequence ID" value="ENSCPBP00000007825.1"/>
    <property type="gene ID" value="ENSCPBG00000006164.1"/>
</dbReference>
<dbReference type="Gene3D" id="3.10.100.10">
    <property type="entry name" value="Mannose-Binding Protein A, subunit A"/>
    <property type="match status" value="1"/>
</dbReference>
<keyword evidence="3" id="KW-1133">Transmembrane helix</keyword>
<dbReference type="SUPFAM" id="SSF56436">
    <property type="entry name" value="C-type lectin-like"/>
    <property type="match status" value="1"/>
</dbReference>
<dbReference type="Pfam" id="PF00059">
    <property type="entry name" value="Lectin_C"/>
    <property type="match status" value="1"/>
</dbReference>
<comment type="subcellular location">
    <subcellularLocation>
        <location evidence="1">Cell membrane</location>
        <topology evidence="1">Single-pass type II membrane protein</topology>
    </subcellularLocation>
</comment>
<dbReference type="GO" id="GO:0030246">
    <property type="term" value="F:carbohydrate binding"/>
    <property type="evidence" value="ECO:0007669"/>
    <property type="project" value="UniProtKB-KW"/>
</dbReference>
<dbReference type="InterPro" id="IPR033992">
    <property type="entry name" value="NKR-like_CTLD"/>
</dbReference>
<name>A0A8C3FFW6_CHRPI</name>
<dbReference type="GO" id="GO:0005886">
    <property type="term" value="C:plasma membrane"/>
    <property type="evidence" value="ECO:0007669"/>
    <property type="project" value="UniProtKB-SubCell"/>
</dbReference>
<sequence length="231" mass="25075">GVCLSLRAPLPERLTGGAIDRTGHVLGQLQPWCCQCDVSSRPCLTGLCVSEPRRNGKKSQTCPVVVALIVVSSALIAAIIALAVLASKLSSAALCPPAGPACPDGWIGYRGKCYYFSEAEGNWTYVQRHCSSFGASLAGIDNEQEMAFLLRHKGVRDHWIGLRREQEQPWKWTNGTEFNGLFVIRGGGDCAYLNDEKGVSSSRCYMGRRWICSKPEVYVMGKGTALEGSSK</sequence>
<dbReference type="PROSITE" id="PS50041">
    <property type="entry name" value="C_TYPE_LECTIN_2"/>
    <property type="match status" value="1"/>
</dbReference>
<evidence type="ECO:0000256" key="2">
    <source>
        <dbReference type="ARBA" id="ARBA00022734"/>
    </source>
</evidence>
<feature type="transmembrane region" description="Helical" evidence="3">
    <location>
        <begin position="62"/>
        <end position="86"/>
    </location>
</feature>
<reference evidence="5" key="2">
    <citation type="submission" date="2025-09" db="UniProtKB">
        <authorList>
            <consortium name="Ensembl"/>
        </authorList>
    </citation>
    <scope>IDENTIFICATION</scope>
</reference>
<protein>
    <recommendedName>
        <fullName evidence="4">C-type lectin domain-containing protein</fullName>
    </recommendedName>
</protein>
<keyword evidence="2" id="KW-0430">Lectin</keyword>
<evidence type="ECO:0000256" key="3">
    <source>
        <dbReference type="SAM" id="Phobius"/>
    </source>
</evidence>
<organism evidence="5 6">
    <name type="scientific">Chrysemys picta bellii</name>
    <name type="common">Western painted turtle</name>
    <name type="synonym">Emys bellii</name>
    <dbReference type="NCBI Taxonomy" id="8478"/>
    <lineage>
        <taxon>Eukaryota</taxon>
        <taxon>Metazoa</taxon>
        <taxon>Chordata</taxon>
        <taxon>Craniata</taxon>
        <taxon>Vertebrata</taxon>
        <taxon>Euteleostomi</taxon>
        <taxon>Archelosauria</taxon>
        <taxon>Testudinata</taxon>
        <taxon>Testudines</taxon>
        <taxon>Cryptodira</taxon>
        <taxon>Durocryptodira</taxon>
        <taxon>Testudinoidea</taxon>
        <taxon>Emydidae</taxon>
        <taxon>Chrysemys</taxon>
    </lineage>
</organism>
<evidence type="ECO:0000259" key="4">
    <source>
        <dbReference type="PROSITE" id="PS50041"/>
    </source>
</evidence>
<feature type="domain" description="C-type lectin" evidence="4">
    <location>
        <begin position="109"/>
        <end position="213"/>
    </location>
</feature>
<dbReference type="OMA" id="NDERWIC"/>
<keyword evidence="3" id="KW-0812">Transmembrane</keyword>
<dbReference type="CDD" id="cd03593">
    <property type="entry name" value="CLECT_NK_receptors_like"/>
    <property type="match status" value="1"/>
</dbReference>
<dbReference type="InterPro" id="IPR050828">
    <property type="entry name" value="C-type_lectin/matrix_domain"/>
</dbReference>
<evidence type="ECO:0000256" key="1">
    <source>
        <dbReference type="ARBA" id="ARBA00004401"/>
    </source>
</evidence>
<dbReference type="AlphaFoldDB" id="A0A8C3FFW6"/>
<dbReference type="InterPro" id="IPR001304">
    <property type="entry name" value="C-type_lectin-like"/>
</dbReference>